<accession>A0ABW3V0V3</accession>
<dbReference type="EMBL" id="JBHTMA010000002">
    <property type="protein sequence ID" value="MFD1225821.1"/>
    <property type="molecule type" value="Genomic_DNA"/>
</dbReference>
<name>A0ABW3V0V3_9HYPH</name>
<sequence length="353" mass="40074">MNDEFIPTLSHATERDIDLLLVEELHSSLEFTTWIAAQAGILSPIASWDVKHSKRRTRSRREIDIFVDIYHQDKSRSAILIENKLDASEQPDQAESYREELATLDGAFQNRSMLITCPEAYSRQHHNFTSKFDSIVSYETISDFFRKLLTEVGSDLVLRYSFRSAILDQAIYKHRRGYTPIPDKVVGDFNAKYVALLAILAPEIIPGPSMRKSANPRESTSMIFDQAASFSKLPEVIRPRRFAHELGRGSEHRANYVAITFAGWGAALPHVLPQLNADASNLGAIFTADKPTKNRPNPGMKMLLPTEPVDNQKDFDKQTESLKAGILKAKELRDWLLSHQEILHTWNMLIKAK</sequence>
<evidence type="ECO:0000313" key="1">
    <source>
        <dbReference type="EMBL" id="MFD1225821.1"/>
    </source>
</evidence>
<dbReference type="Pfam" id="PF14281">
    <property type="entry name" value="PDDEXK_4"/>
    <property type="match status" value="1"/>
</dbReference>
<dbReference type="InterPro" id="IPR029470">
    <property type="entry name" value="PDDEXK_4"/>
</dbReference>
<keyword evidence="2" id="KW-1185">Reference proteome</keyword>
<proteinExistence type="predicted"/>
<organism evidence="1 2">
    <name type="scientific">Pseudochrobactrum kiredjianiae</name>
    <dbReference type="NCBI Taxonomy" id="386305"/>
    <lineage>
        <taxon>Bacteria</taxon>
        <taxon>Pseudomonadati</taxon>
        <taxon>Pseudomonadota</taxon>
        <taxon>Alphaproteobacteria</taxon>
        <taxon>Hyphomicrobiales</taxon>
        <taxon>Brucellaceae</taxon>
        <taxon>Pseudochrobactrum</taxon>
    </lineage>
</organism>
<protein>
    <submittedName>
        <fullName evidence="1">PD-(D/E)XK nuclease family protein</fullName>
    </submittedName>
</protein>
<dbReference type="RefSeq" id="WP_289387795.1">
    <property type="nucleotide sequence ID" value="NZ_JAUCBM010000006.1"/>
</dbReference>
<evidence type="ECO:0000313" key="2">
    <source>
        <dbReference type="Proteomes" id="UP001597263"/>
    </source>
</evidence>
<dbReference type="Proteomes" id="UP001597263">
    <property type="component" value="Unassembled WGS sequence"/>
</dbReference>
<gene>
    <name evidence="1" type="ORF">ACFQ35_01265</name>
</gene>
<comment type="caution">
    <text evidence="1">The sequence shown here is derived from an EMBL/GenBank/DDBJ whole genome shotgun (WGS) entry which is preliminary data.</text>
</comment>
<reference evidence="2" key="1">
    <citation type="journal article" date="2019" name="Int. J. Syst. Evol. Microbiol.">
        <title>The Global Catalogue of Microorganisms (GCM) 10K type strain sequencing project: providing services to taxonomists for standard genome sequencing and annotation.</title>
        <authorList>
            <consortium name="The Broad Institute Genomics Platform"/>
            <consortium name="The Broad Institute Genome Sequencing Center for Infectious Disease"/>
            <person name="Wu L."/>
            <person name="Ma J."/>
        </authorList>
    </citation>
    <scope>NUCLEOTIDE SEQUENCE [LARGE SCALE GENOMIC DNA]</scope>
    <source>
        <strain evidence="2">CCUG 49584</strain>
    </source>
</reference>